<dbReference type="SUPFAM" id="SSF53474">
    <property type="entry name" value="alpha/beta-Hydrolases"/>
    <property type="match status" value="1"/>
</dbReference>
<dbReference type="OMA" id="WQFSFNA"/>
<accession>A0A0U1M6Q9</accession>
<dbReference type="STRING" id="28573.A0A0U1M6Q9"/>
<proteinExistence type="inferred from homology"/>
<organism evidence="4 5">
    <name type="scientific">Talaromyces islandicus</name>
    <name type="common">Penicillium islandicum</name>
    <dbReference type="NCBI Taxonomy" id="28573"/>
    <lineage>
        <taxon>Eukaryota</taxon>
        <taxon>Fungi</taxon>
        <taxon>Dikarya</taxon>
        <taxon>Ascomycota</taxon>
        <taxon>Pezizomycotina</taxon>
        <taxon>Eurotiomycetes</taxon>
        <taxon>Eurotiomycetidae</taxon>
        <taxon>Eurotiales</taxon>
        <taxon>Trichocomaceae</taxon>
        <taxon>Talaromyces</taxon>
        <taxon>Talaromyces sect. Islandici</taxon>
    </lineage>
</organism>
<dbReference type="InterPro" id="IPR029058">
    <property type="entry name" value="AB_hydrolase_fold"/>
</dbReference>
<evidence type="ECO:0000313" key="4">
    <source>
        <dbReference type="EMBL" id="CRG90730.1"/>
    </source>
</evidence>
<feature type="domain" description="AB hydrolase-1" evidence="3">
    <location>
        <begin position="27"/>
        <end position="280"/>
    </location>
</feature>
<dbReference type="GO" id="GO:0016787">
    <property type="term" value="F:hydrolase activity"/>
    <property type="evidence" value="ECO:0007669"/>
    <property type="project" value="UniProtKB-KW"/>
</dbReference>
<dbReference type="InterPro" id="IPR000639">
    <property type="entry name" value="Epox_hydrolase-like"/>
</dbReference>
<dbReference type="AlphaFoldDB" id="A0A0U1M6Q9"/>
<comment type="similarity">
    <text evidence="2">Belongs to the AB hydrolase superfamily. Epoxide hydrolase family.</text>
</comment>
<dbReference type="PANTHER" id="PTHR43329">
    <property type="entry name" value="EPOXIDE HYDROLASE"/>
    <property type="match status" value="1"/>
</dbReference>
<protein>
    <recommendedName>
        <fullName evidence="3">AB hydrolase-1 domain-containing protein</fullName>
    </recommendedName>
</protein>
<dbReference type="Pfam" id="PF00561">
    <property type="entry name" value="Abhydrolase_1"/>
    <property type="match status" value="1"/>
</dbReference>
<evidence type="ECO:0000256" key="2">
    <source>
        <dbReference type="ARBA" id="ARBA00038334"/>
    </source>
</evidence>
<keyword evidence="5" id="KW-1185">Reference proteome</keyword>
<dbReference type="Proteomes" id="UP000054383">
    <property type="component" value="Unassembled WGS sequence"/>
</dbReference>
<dbReference type="OrthoDB" id="408373at2759"/>
<dbReference type="Gene3D" id="3.40.50.1820">
    <property type="entry name" value="alpha/beta hydrolase"/>
    <property type="match status" value="1"/>
</dbReference>
<sequence length="298" mass="32531">MASKWQIKHLSHGIRAITGGSSSRSAPLVVLLAGWPETAEAFSGIFESLAQRHRFVALDPPGLGYSAPPPTYDTKTISQLLADAVHGDSALLDGPEQQYHLVGHDIGSWIAYPWAAQHQSRVRSLTILDAGVPGLLPTPPSYPLPHEVNMKLWQFSFNALPELPEILVQGRERELLSWMFKYKTAAAAAHQVSAETIEEYVRCYARPGAMSRAFEFYRAFNESAEQNARFAETPLSIPLLALGGAAGGVGDRITQMVAPIAKRVQGGGIEDCGHFVMEEQPEVVSRKLLEFLDSVESA</sequence>
<keyword evidence="1" id="KW-0378">Hydrolase</keyword>
<evidence type="ECO:0000313" key="5">
    <source>
        <dbReference type="Proteomes" id="UP000054383"/>
    </source>
</evidence>
<dbReference type="PRINTS" id="PR00412">
    <property type="entry name" value="EPOXHYDRLASE"/>
</dbReference>
<name>A0A0U1M6Q9_TALIS</name>
<dbReference type="InterPro" id="IPR000073">
    <property type="entry name" value="AB_hydrolase_1"/>
</dbReference>
<dbReference type="EMBL" id="CVMT01000008">
    <property type="protein sequence ID" value="CRG90730.1"/>
    <property type="molecule type" value="Genomic_DNA"/>
</dbReference>
<evidence type="ECO:0000259" key="3">
    <source>
        <dbReference type="Pfam" id="PF00561"/>
    </source>
</evidence>
<evidence type="ECO:0000256" key="1">
    <source>
        <dbReference type="ARBA" id="ARBA00022801"/>
    </source>
</evidence>
<reference evidence="4 5" key="1">
    <citation type="submission" date="2015-04" db="EMBL/GenBank/DDBJ databases">
        <authorList>
            <person name="Syromyatnikov M.Y."/>
            <person name="Popov V.N."/>
        </authorList>
    </citation>
    <scope>NUCLEOTIDE SEQUENCE [LARGE SCALE GENOMIC DNA]</scope>
    <source>
        <strain evidence="4">WF-38-12</strain>
    </source>
</reference>
<gene>
    <name evidence="4" type="ORF">PISL3812_07775</name>
</gene>